<organism evidence="3 4">
    <name type="scientific">Nephila pilipes</name>
    <name type="common">Giant wood spider</name>
    <name type="synonym">Nephila maculata</name>
    <dbReference type="NCBI Taxonomy" id="299642"/>
    <lineage>
        <taxon>Eukaryota</taxon>
        <taxon>Metazoa</taxon>
        <taxon>Ecdysozoa</taxon>
        <taxon>Arthropoda</taxon>
        <taxon>Chelicerata</taxon>
        <taxon>Arachnida</taxon>
        <taxon>Araneae</taxon>
        <taxon>Araneomorphae</taxon>
        <taxon>Entelegynae</taxon>
        <taxon>Araneoidea</taxon>
        <taxon>Nephilidae</taxon>
        <taxon>Nephila</taxon>
    </lineage>
</organism>
<evidence type="ECO:0000256" key="2">
    <source>
        <dbReference type="SAM" id="Phobius"/>
    </source>
</evidence>
<dbReference type="AlphaFoldDB" id="A0A8X6PRY4"/>
<comment type="caution">
    <text evidence="3">The sequence shown here is derived from an EMBL/GenBank/DDBJ whole genome shotgun (WGS) entry which is preliminary data.</text>
</comment>
<feature type="compositionally biased region" description="Basic residues" evidence="1">
    <location>
        <begin position="1"/>
        <end position="11"/>
    </location>
</feature>
<accession>A0A8X6PRY4</accession>
<dbReference type="EMBL" id="BMAW01023919">
    <property type="protein sequence ID" value="GFT85414.1"/>
    <property type="molecule type" value="Genomic_DNA"/>
</dbReference>
<evidence type="ECO:0000256" key="1">
    <source>
        <dbReference type="SAM" id="MobiDB-lite"/>
    </source>
</evidence>
<gene>
    <name evidence="3" type="ORF">NPIL_477651</name>
</gene>
<evidence type="ECO:0000313" key="3">
    <source>
        <dbReference type="EMBL" id="GFT85414.1"/>
    </source>
</evidence>
<proteinExistence type="predicted"/>
<keyword evidence="2" id="KW-0812">Transmembrane</keyword>
<dbReference type="Proteomes" id="UP000887013">
    <property type="component" value="Unassembled WGS sequence"/>
</dbReference>
<keyword evidence="2" id="KW-0472">Membrane</keyword>
<name>A0A8X6PRY4_NEPPI</name>
<evidence type="ECO:0000313" key="4">
    <source>
        <dbReference type="Proteomes" id="UP000887013"/>
    </source>
</evidence>
<sequence>MFRVGAPHRRKETNPSDQRFMDELNHSARIRFMIMGKNGIKWLVRRCGEFRREEKMAMRNPSEMKDGSSDLMAALSLIYLFFSWIVENSRLY</sequence>
<keyword evidence="4" id="KW-1185">Reference proteome</keyword>
<feature type="region of interest" description="Disordered" evidence="1">
    <location>
        <begin position="1"/>
        <end position="20"/>
    </location>
</feature>
<keyword evidence="2" id="KW-1133">Transmembrane helix</keyword>
<feature type="transmembrane region" description="Helical" evidence="2">
    <location>
        <begin position="68"/>
        <end position="86"/>
    </location>
</feature>
<reference evidence="3" key="1">
    <citation type="submission" date="2020-08" db="EMBL/GenBank/DDBJ databases">
        <title>Multicomponent nature underlies the extraordinary mechanical properties of spider dragline silk.</title>
        <authorList>
            <person name="Kono N."/>
            <person name="Nakamura H."/>
            <person name="Mori M."/>
            <person name="Yoshida Y."/>
            <person name="Ohtoshi R."/>
            <person name="Malay A.D."/>
            <person name="Moran D.A.P."/>
            <person name="Tomita M."/>
            <person name="Numata K."/>
            <person name="Arakawa K."/>
        </authorList>
    </citation>
    <scope>NUCLEOTIDE SEQUENCE</scope>
</reference>
<protein>
    <submittedName>
        <fullName evidence="3">Uncharacterized protein</fullName>
    </submittedName>
</protein>